<dbReference type="AlphaFoldDB" id="A0A914RQK1"/>
<dbReference type="Proteomes" id="UP000887564">
    <property type="component" value="Unplaced"/>
</dbReference>
<keyword evidence="1" id="KW-0472">Membrane</keyword>
<name>A0A914RQK1_PAREQ</name>
<feature type="transmembrane region" description="Helical" evidence="1">
    <location>
        <begin position="16"/>
        <end position="37"/>
    </location>
</feature>
<sequence length="69" mass="7597">MVRALAEKKVLSSPPFWAMISIGLQGINLILSLTYLVHQIPVRRGGYEMTVLVSAPAFRSLLCLASVRI</sequence>
<keyword evidence="1" id="KW-1133">Transmembrane helix</keyword>
<reference evidence="3" key="1">
    <citation type="submission" date="2022-11" db="UniProtKB">
        <authorList>
            <consortium name="WormBaseParasite"/>
        </authorList>
    </citation>
    <scope>IDENTIFICATION</scope>
</reference>
<evidence type="ECO:0000313" key="2">
    <source>
        <dbReference type="Proteomes" id="UP000887564"/>
    </source>
</evidence>
<evidence type="ECO:0000256" key="1">
    <source>
        <dbReference type="SAM" id="Phobius"/>
    </source>
</evidence>
<keyword evidence="2" id="KW-1185">Reference proteome</keyword>
<evidence type="ECO:0000313" key="3">
    <source>
        <dbReference type="WBParaSite" id="PEQ_0000857701-mRNA-1"/>
    </source>
</evidence>
<organism evidence="2 3">
    <name type="scientific">Parascaris equorum</name>
    <name type="common">Equine roundworm</name>
    <dbReference type="NCBI Taxonomy" id="6256"/>
    <lineage>
        <taxon>Eukaryota</taxon>
        <taxon>Metazoa</taxon>
        <taxon>Ecdysozoa</taxon>
        <taxon>Nematoda</taxon>
        <taxon>Chromadorea</taxon>
        <taxon>Rhabditida</taxon>
        <taxon>Spirurina</taxon>
        <taxon>Ascaridomorpha</taxon>
        <taxon>Ascaridoidea</taxon>
        <taxon>Ascarididae</taxon>
        <taxon>Parascaris</taxon>
    </lineage>
</organism>
<keyword evidence="1" id="KW-0812">Transmembrane</keyword>
<protein>
    <submittedName>
        <fullName evidence="3">Uncharacterized protein</fullName>
    </submittedName>
</protein>
<dbReference type="WBParaSite" id="PEQ_0000857701-mRNA-1">
    <property type="protein sequence ID" value="PEQ_0000857701-mRNA-1"/>
    <property type="gene ID" value="PEQ_0000857701"/>
</dbReference>
<proteinExistence type="predicted"/>
<accession>A0A914RQK1</accession>